<comment type="caution">
    <text evidence="2">The sequence shown here is derived from an EMBL/GenBank/DDBJ whole genome shotgun (WGS) entry which is preliminary data.</text>
</comment>
<proteinExistence type="predicted"/>
<evidence type="ECO:0000313" key="3">
    <source>
        <dbReference type="Proteomes" id="UP000581206"/>
    </source>
</evidence>
<keyword evidence="3" id="KW-1185">Reference proteome</keyword>
<protein>
    <recommendedName>
        <fullName evidence="4">Integral membrane protein</fullName>
    </recommendedName>
</protein>
<gene>
    <name evidence="2" type="ORF">HGA03_13490</name>
</gene>
<organism evidence="2 3">
    <name type="scientific">Cellulomonas denverensis</name>
    <dbReference type="NCBI Taxonomy" id="264297"/>
    <lineage>
        <taxon>Bacteria</taxon>
        <taxon>Bacillati</taxon>
        <taxon>Actinomycetota</taxon>
        <taxon>Actinomycetes</taxon>
        <taxon>Micrococcales</taxon>
        <taxon>Cellulomonadaceae</taxon>
        <taxon>Cellulomonas</taxon>
    </lineage>
</organism>
<dbReference type="AlphaFoldDB" id="A0A7X6R001"/>
<evidence type="ECO:0008006" key="4">
    <source>
        <dbReference type="Google" id="ProtNLM"/>
    </source>
</evidence>
<feature type="transmembrane region" description="Helical" evidence="1">
    <location>
        <begin position="45"/>
        <end position="77"/>
    </location>
</feature>
<keyword evidence="1" id="KW-0472">Membrane</keyword>
<keyword evidence="1" id="KW-0812">Transmembrane</keyword>
<accession>A0A7X6R001</accession>
<dbReference type="Proteomes" id="UP000581206">
    <property type="component" value="Unassembled WGS sequence"/>
</dbReference>
<evidence type="ECO:0000313" key="2">
    <source>
        <dbReference type="EMBL" id="NKY23680.1"/>
    </source>
</evidence>
<reference evidence="2 3" key="1">
    <citation type="submission" date="2020-04" db="EMBL/GenBank/DDBJ databases">
        <title>MicrobeNet Type strains.</title>
        <authorList>
            <person name="Nicholson A.C."/>
        </authorList>
    </citation>
    <scope>NUCLEOTIDE SEQUENCE [LARGE SCALE GENOMIC DNA]</scope>
    <source>
        <strain evidence="2 3">ATCC BAA-788</strain>
    </source>
</reference>
<dbReference type="RefSeq" id="WP_168630817.1">
    <property type="nucleotide sequence ID" value="NZ_BONL01000028.1"/>
</dbReference>
<dbReference type="EMBL" id="JAAXOX010000008">
    <property type="protein sequence ID" value="NKY23680.1"/>
    <property type="molecule type" value="Genomic_DNA"/>
</dbReference>
<keyword evidence="1" id="KW-1133">Transmembrane helix</keyword>
<evidence type="ECO:0000256" key="1">
    <source>
        <dbReference type="SAM" id="Phobius"/>
    </source>
</evidence>
<name>A0A7X6R001_9CELL</name>
<sequence length="148" mass="15548">MVYAAIMVWTLLVQLWSTRLGLEVTAGRPVTVRRFFSLRGLGRPAWAAVVVGLATGVGMLLCYLPGVVIAVLTMFVLPLVMDRGLSLSDAVSESARLVRAHLGGSLLFVLAAGGILMVGSTAVVGILVAAPIAAIVQGCLYREVTRRG</sequence>
<feature type="transmembrane region" description="Helical" evidence="1">
    <location>
        <begin position="122"/>
        <end position="141"/>
    </location>
</feature>